<dbReference type="CDD" id="cd00303">
    <property type="entry name" value="retropepsin_like"/>
    <property type="match status" value="1"/>
</dbReference>
<dbReference type="SUPFAM" id="SSF56672">
    <property type="entry name" value="DNA/RNA polymerases"/>
    <property type="match status" value="1"/>
</dbReference>
<organism evidence="2 3">
    <name type="scientific">Psilocybe cf. subviscida</name>
    <dbReference type="NCBI Taxonomy" id="2480587"/>
    <lineage>
        <taxon>Eukaryota</taxon>
        <taxon>Fungi</taxon>
        <taxon>Dikarya</taxon>
        <taxon>Basidiomycota</taxon>
        <taxon>Agaricomycotina</taxon>
        <taxon>Agaricomycetes</taxon>
        <taxon>Agaricomycetidae</taxon>
        <taxon>Agaricales</taxon>
        <taxon>Agaricineae</taxon>
        <taxon>Strophariaceae</taxon>
        <taxon>Psilocybe</taxon>
    </lineage>
</organism>
<dbReference type="PANTHER" id="PTHR24559:SF440">
    <property type="entry name" value="RIBONUCLEASE H"/>
    <property type="match status" value="1"/>
</dbReference>
<dbReference type="InterPro" id="IPR043128">
    <property type="entry name" value="Rev_trsase/Diguanyl_cyclase"/>
</dbReference>
<protein>
    <recommendedName>
        <fullName evidence="1">Reverse transcriptase domain-containing protein</fullName>
    </recommendedName>
</protein>
<evidence type="ECO:0000313" key="3">
    <source>
        <dbReference type="Proteomes" id="UP000567179"/>
    </source>
</evidence>
<dbReference type="Pfam" id="PF00078">
    <property type="entry name" value="RVT_1"/>
    <property type="match status" value="1"/>
</dbReference>
<name>A0A8H5BKX5_9AGAR</name>
<proteinExistence type="predicted"/>
<dbReference type="InterPro" id="IPR053134">
    <property type="entry name" value="RNA-dir_DNA_polymerase"/>
</dbReference>
<feature type="domain" description="Reverse transcriptase" evidence="1">
    <location>
        <begin position="296"/>
        <end position="476"/>
    </location>
</feature>
<accession>A0A8H5BKX5</accession>
<dbReference type="Gene3D" id="3.10.10.10">
    <property type="entry name" value="HIV Type 1 Reverse Transcriptase, subunit A, domain 1"/>
    <property type="match status" value="1"/>
</dbReference>
<dbReference type="InterPro" id="IPR000477">
    <property type="entry name" value="RT_dom"/>
</dbReference>
<dbReference type="PROSITE" id="PS50878">
    <property type="entry name" value="RT_POL"/>
    <property type="match status" value="1"/>
</dbReference>
<dbReference type="AlphaFoldDB" id="A0A8H5BKX5"/>
<dbReference type="InterPro" id="IPR043502">
    <property type="entry name" value="DNA/RNA_pol_sf"/>
</dbReference>
<gene>
    <name evidence="2" type="ORF">D9619_011181</name>
</gene>
<reference evidence="2 3" key="1">
    <citation type="journal article" date="2020" name="ISME J.">
        <title>Uncovering the hidden diversity of litter-decomposition mechanisms in mushroom-forming fungi.</title>
        <authorList>
            <person name="Floudas D."/>
            <person name="Bentzer J."/>
            <person name="Ahren D."/>
            <person name="Johansson T."/>
            <person name="Persson P."/>
            <person name="Tunlid A."/>
        </authorList>
    </citation>
    <scope>NUCLEOTIDE SEQUENCE [LARGE SCALE GENOMIC DNA]</scope>
    <source>
        <strain evidence="2 3">CBS 101986</strain>
    </source>
</reference>
<comment type="caution">
    <text evidence="2">The sequence shown here is derived from an EMBL/GenBank/DDBJ whole genome shotgun (WGS) entry which is preliminary data.</text>
</comment>
<dbReference type="OrthoDB" id="3341476at2759"/>
<dbReference type="PANTHER" id="PTHR24559">
    <property type="entry name" value="TRANSPOSON TY3-I GAG-POL POLYPROTEIN"/>
    <property type="match status" value="1"/>
</dbReference>
<dbReference type="InterPro" id="IPR021109">
    <property type="entry name" value="Peptidase_aspartic_dom_sf"/>
</dbReference>
<evidence type="ECO:0000313" key="2">
    <source>
        <dbReference type="EMBL" id="KAF5324413.1"/>
    </source>
</evidence>
<dbReference type="Gene3D" id="2.40.70.10">
    <property type="entry name" value="Acid Proteases"/>
    <property type="match status" value="1"/>
</dbReference>
<dbReference type="CDD" id="cd01647">
    <property type="entry name" value="RT_LTR"/>
    <property type="match status" value="1"/>
</dbReference>
<keyword evidence="3" id="KW-1185">Reference proteome</keyword>
<dbReference type="EMBL" id="JAACJJ010000016">
    <property type="protein sequence ID" value="KAF5324413.1"/>
    <property type="molecule type" value="Genomic_DNA"/>
</dbReference>
<dbReference type="Gene3D" id="3.30.70.270">
    <property type="match status" value="1"/>
</dbReference>
<sequence>MSESLLSPIPERVYIRSLKPKFSTQLSITLKAMDTGKRFLVDALLDSGATGLFLDVKFVKYHNLNTRKLPRAIPVYNVDGTLNKGGSIYEEVDLVMVFQNHSEKATFAVCDLGDKPAIIGHTWLWLHNPDVNWKTGEVQFIRCPPECHMEVKRARRKRQRIAAISRRQLPQFHEEGADLFEAPEPSEFGPEDRVFVSYLHPQQQIINATSTVSQKLAEESHQQNDSPKKSFEEIVPKQYHQFKGVFSKESFDRLPDRKPWDHAIELKPGSEPYRSKIYPLSPNEQKELDAFLEENLKSGRIRPSKSPMASPVFFVKKKDGSLRLVQDYRRLNSMTIKNSYPLPLISDIITKLSKAKYFTKLDVRWGFNNVRIKEGDEWKAAFRTNRGLFEPLVMFFGLTNSPATFQTMMNDIFLELIDGNVVIVYMDDILIFTETLDHHREVVKRVLEVLQRNKLYLKAEKCELEKEKIEYLGLIISQGKIEMDPVKVEGNTLHSPT</sequence>
<dbReference type="Proteomes" id="UP000567179">
    <property type="component" value="Unassembled WGS sequence"/>
</dbReference>
<evidence type="ECO:0000259" key="1">
    <source>
        <dbReference type="PROSITE" id="PS50878"/>
    </source>
</evidence>